<keyword evidence="1" id="KW-0378">Hydrolase</keyword>
<dbReference type="EMBL" id="JASNRB020000060">
    <property type="protein sequence ID" value="MFJ1472571.1"/>
    <property type="molecule type" value="Genomic_DNA"/>
</dbReference>
<evidence type="ECO:0000313" key="1">
    <source>
        <dbReference type="EMBL" id="MFJ1472571.1"/>
    </source>
</evidence>
<accession>A0ACC7ML11</accession>
<protein>
    <submittedName>
        <fullName evidence="1">Non-reducing end alpha-L-arabinofuranosidase family hydrolase</fullName>
    </submittedName>
</protein>
<organism evidence="1 2">
    <name type="scientific">Massilia orientalis</name>
    <dbReference type="NCBI Taxonomy" id="3050128"/>
    <lineage>
        <taxon>Bacteria</taxon>
        <taxon>Pseudomonadati</taxon>
        <taxon>Pseudomonadota</taxon>
        <taxon>Betaproteobacteria</taxon>
        <taxon>Burkholderiales</taxon>
        <taxon>Oxalobacteraceae</taxon>
        <taxon>Telluria group</taxon>
        <taxon>Massilia</taxon>
    </lineage>
</organism>
<dbReference type="Proteomes" id="UP001168096">
    <property type="component" value="Unassembled WGS sequence"/>
</dbReference>
<gene>
    <name evidence="1" type="ORF">QPK29_033150</name>
</gene>
<sequence>MPRQFPASPFSSTPINAFAARDNVEQIWSEGISRGELVRTNTDQTMTIDPCRPLEYLFQGNDSAACEDDYIKIAYRVGAITADRENPISANSR</sequence>
<name>A0ACC7ML11_9BURK</name>
<keyword evidence="2" id="KW-1185">Reference proteome</keyword>
<comment type="caution">
    <text evidence="1">The sequence shown here is derived from an EMBL/GenBank/DDBJ whole genome shotgun (WGS) entry which is preliminary data.</text>
</comment>
<evidence type="ECO:0000313" key="2">
    <source>
        <dbReference type="Proteomes" id="UP001168096"/>
    </source>
</evidence>
<reference evidence="1" key="1">
    <citation type="submission" date="2024-11" db="EMBL/GenBank/DDBJ databases">
        <title>Description of Massilia orientalis sp. nov., isolated from rhizosphere soil of Ageratina adenophora.</title>
        <authorList>
            <person name="Wang Y."/>
        </authorList>
    </citation>
    <scope>NUCLEOTIDE SEQUENCE</scope>
    <source>
        <strain evidence="1">YIM B02787</strain>
    </source>
</reference>
<proteinExistence type="predicted"/>